<evidence type="ECO:0000256" key="1">
    <source>
        <dbReference type="SAM" id="MobiDB-lite"/>
    </source>
</evidence>
<feature type="chain" id="PRO_5042998979" evidence="2">
    <location>
        <begin position="21"/>
        <end position="135"/>
    </location>
</feature>
<keyword evidence="4" id="KW-1185">Reference proteome</keyword>
<sequence length="135" mass="13906">MLPSGPVFTGASMIVVPVLASPPVSPVPIVTSLSVPPGAIATSPSPPPLPRANYDISRNVMKTVSPPKFFKINDIAKPYGHKQATGIASSSEDVSVSTTKSDGTLKNSNARSTEKPLPTKNAKAPVDVAPTPPPK</sequence>
<dbReference type="EMBL" id="WIXE01012337">
    <property type="protein sequence ID" value="KAK5975996.1"/>
    <property type="molecule type" value="Genomic_DNA"/>
</dbReference>
<reference evidence="3 4" key="1">
    <citation type="submission" date="2019-10" db="EMBL/GenBank/DDBJ databases">
        <title>Assembly and Annotation for the nematode Trichostrongylus colubriformis.</title>
        <authorList>
            <person name="Martin J."/>
        </authorList>
    </citation>
    <scope>NUCLEOTIDE SEQUENCE [LARGE SCALE GENOMIC DNA]</scope>
    <source>
        <strain evidence="3">G859</strain>
        <tissue evidence="3">Whole worm</tissue>
    </source>
</reference>
<protein>
    <submittedName>
        <fullName evidence="3">Uncharacterized protein</fullName>
    </submittedName>
</protein>
<gene>
    <name evidence="3" type="ORF">GCK32_017047</name>
</gene>
<evidence type="ECO:0000313" key="4">
    <source>
        <dbReference type="Proteomes" id="UP001331761"/>
    </source>
</evidence>
<dbReference type="AlphaFoldDB" id="A0AAN8FAD0"/>
<dbReference type="Proteomes" id="UP001331761">
    <property type="component" value="Unassembled WGS sequence"/>
</dbReference>
<organism evidence="3 4">
    <name type="scientific">Trichostrongylus colubriformis</name>
    <name type="common">Black scour worm</name>
    <dbReference type="NCBI Taxonomy" id="6319"/>
    <lineage>
        <taxon>Eukaryota</taxon>
        <taxon>Metazoa</taxon>
        <taxon>Ecdysozoa</taxon>
        <taxon>Nematoda</taxon>
        <taxon>Chromadorea</taxon>
        <taxon>Rhabditida</taxon>
        <taxon>Rhabditina</taxon>
        <taxon>Rhabditomorpha</taxon>
        <taxon>Strongyloidea</taxon>
        <taxon>Trichostrongylidae</taxon>
        <taxon>Trichostrongylus</taxon>
    </lineage>
</organism>
<feature type="compositionally biased region" description="Polar residues" evidence="1">
    <location>
        <begin position="86"/>
        <end position="111"/>
    </location>
</feature>
<name>A0AAN8FAD0_TRICO</name>
<feature type="non-terminal residue" evidence="3">
    <location>
        <position position="135"/>
    </location>
</feature>
<proteinExistence type="predicted"/>
<comment type="caution">
    <text evidence="3">The sequence shown here is derived from an EMBL/GenBank/DDBJ whole genome shotgun (WGS) entry which is preliminary data.</text>
</comment>
<feature type="signal peptide" evidence="2">
    <location>
        <begin position="1"/>
        <end position="20"/>
    </location>
</feature>
<feature type="region of interest" description="Disordered" evidence="1">
    <location>
        <begin position="82"/>
        <end position="135"/>
    </location>
</feature>
<keyword evidence="2" id="KW-0732">Signal</keyword>
<evidence type="ECO:0000313" key="3">
    <source>
        <dbReference type="EMBL" id="KAK5975996.1"/>
    </source>
</evidence>
<accession>A0AAN8FAD0</accession>
<evidence type="ECO:0000256" key="2">
    <source>
        <dbReference type="SAM" id="SignalP"/>
    </source>
</evidence>